<feature type="region of interest" description="Disordered" evidence="3">
    <location>
        <begin position="46"/>
        <end position="66"/>
    </location>
</feature>
<dbReference type="Proteomes" id="UP000481861">
    <property type="component" value="Unassembled WGS sequence"/>
</dbReference>
<reference evidence="4 5" key="1">
    <citation type="submission" date="2020-01" db="EMBL/GenBank/DDBJ databases">
        <authorList>
            <consortium name="DOE Joint Genome Institute"/>
            <person name="Haridas S."/>
            <person name="Albert R."/>
            <person name="Binder M."/>
            <person name="Bloem J."/>
            <person name="Labutti K."/>
            <person name="Salamov A."/>
            <person name="Andreopoulos B."/>
            <person name="Baker S.E."/>
            <person name="Barry K."/>
            <person name="Bills G."/>
            <person name="Bluhm B.H."/>
            <person name="Cannon C."/>
            <person name="Castanera R."/>
            <person name="Culley D.E."/>
            <person name="Daum C."/>
            <person name="Ezra D."/>
            <person name="Gonzalez J.B."/>
            <person name="Henrissat B."/>
            <person name="Kuo A."/>
            <person name="Liang C."/>
            <person name="Lipzen A."/>
            <person name="Lutzoni F."/>
            <person name="Magnuson J."/>
            <person name="Mondo S."/>
            <person name="Nolan M."/>
            <person name="Ohm R."/>
            <person name="Pangilinan J."/>
            <person name="Park H.-J.H."/>
            <person name="Ramirez L."/>
            <person name="Alfaro M."/>
            <person name="Sun H."/>
            <person name="Tritt A."/>
            <person name="Yoshinaga Y."/>
            <person name="Zwiers L.-H.L."/>
            <person name="Turgeon B.G."/>
            <person name="Goodwin S.B."/>
            <person name="Spatafora J.W."/>
            <person name="Crous P.W."/>
            <person name="Grigoriev I.V."/>
        </authorList>
    </citation>
    <scope>NUCLEOTIDE SEQUENCE [LARGE SCALE GENOMIC DNA]</scope>
    <source>
        <strain evidence="4 5">CBS 611.86</strain>
    </source>
</reference>
<dbReference type="Pfam" id="PF00012">
    <property type="entry name" value="HSP70"/>
    <property type="match status" value="1"/>
</dbReference>
<evidence type="ECO:0000256" key="1">
    <source>
        <dbReference type="ARBA" id="ARBA00022741"/>
    </source>
</evidence>
<dbReference type="SUPFAM" id="SSF53067">
    <property type="entry name" value="Actin-like ATPase domain"/>
    <property type="match status" value="2"/>
</dbReference>
<proteinExistence type="predicted"/>
<dbReference type="CDD" id="cd10170">
    <property type="entry name" value="ASKHA_NBD_HSP70"/>
    <property type="match status" value="1"/>
</dbReference>
<keyword evidence="5" id="KW-1185">Reference proteome</keyword>
<dbReference type="EMBL" id="JAADJZ010000025">
    <property type="protein sequence ID" value="KAF2867014.1"/>
    <property type="molecule type" value="Genomic_DNA"/>
</dbReference>
<evidence type="ECO:0000313" key="4">
    <source>
        <dbReference type="EMBL" id="KAF2867014.1"/>
    </source>
</evidence>
<dbReference type="InterPro" id="IPR013126">
    <property type="entry name" value="Hsp_70_fam"/>
</dbReference>
<evidence type="ECO:0000256" key="2">
    <source>
        <dbReference type="ARBA" id="ARBA00022840"/>
    </source>
</evidence>
<comment type="caution">
    <text evidence="4">The sequence shown here is derived from an EMBL/GenBank/DDBJ whole genome shotgun (WGS) entry which is preliminary data.</text>
</comment>
<dbReference type="OrthoDB" id="2963168at2759"/>
<dbReference type="PANTHER" id="PTHR14187:SF82">
    <property type="entry name" value="FAMILY CHAPERONE, PUTATIVE (AFU_ORTHOLOGUE AFUA_7G08575)-RELATED"/>
    <property type="match status" value="1"/>
</dbReference>
<dbReference type="Gene3D" id="3.90.640.10">
    <property type="entry name" value="Actin, Chain A, domain 4"/>
    <property type="match status" value="1"/>
</dbReference>
<dbReference type="GO" id="GO:0005524">
    <property type="term" value="F:ATP binding"/>
    <property type="evidence" value="ECO:0007669"/>
    <property type="project" value="UniProtKB-KW"/>
</dbReference>
<dbReference type="GO" id="GO:0140662">
    <property type="term" value="F:ATP-dependent protein folding chaperone"/>
    <property type="evidence" value="ECO:0007669"/>
    <property type="project" value="InterPro"/>
</dbReference>
<evidence type="ECO:0000256" key="3">
    <source>
        <dbReference type="SAM" id="MobiDB-lite"/>
    </source>
</evidence>
<keyword evidence="2" id="KW-0067">ATP-binding</keyword>
<sequence>MIGTKEKVPSEIAYLPNGDIKWGSLIAPHVWRYQWTKLELDPRRTGFGDGEVGEDGDAVGDDDDGTEMQQGIALVPTGSARQPVDIIADYLKQVKAHLLKALDAQYGKELWRTLPITLVVTVPAVWSDAAKDRTLQAVSKAGFNQSELPQLKQTLTTTEPEAAAIYTIKQLQGSVQAAQLNIGDGFVICDLGGGTVDLISYKVAGLEPTLVEEATVGTGDHCGGSFVDRSFLLWLEKRIGAHTFMTIAGCRAQDISHVALPPKIGRMLQEFTLSAKSGFSGSELYWLRLPAPLSAIEDPERGMCDGELLIEAADMMEMFEFSVPRTLRLLSEQLQDARRTGNANIKYIFTVGGFAESPYMFNRIAEFATSQGYIAVKPAYAWSAVVRGACTKGLERRIAPTASSPPTTSSTVLNRKSRRHYGTVCNRKFVAGKHRLAESYMCPYTGTWRADQQADWLIHQGQVLSTAPGSVHGKITFFYSFWEDHKRVVTVPLLASDRVSAPTRARDQHVYKVAELRIDLTCVPKDMFVAQRSPQGKPYHTLSYEVEIVVSSVLEFSLTVNEKRYGSVTAKYM</sequence>
<accession>A0A7C8I059</accession>
<dbReference type="Gene3D" id="3.30.420.40">
    <property type="match status" value="2"/>
</dbReference>
<dbReference type="InterPro" id="IPR043129">
    <property type="entry name" value="ATPase_NBD"/>
</dbReference>
<dbReference type="AlphaFoldDB" id="A0A7C8I059"/>
<organism evidence="4 5">
    <name type="scientific">Massariosphaeria phaeospora</name>
    <dbReference type="NCBI Taxonomy" id="100035"/>
    <lineage>
        <taxon>Eukaryota</taxon>
        <taxon>Fungi</taxon>
        <taxon>Dikarya</taxon>
        <taxon>Ascomycota</taxon>
        <taxon>Pezizomycotina</taxon>
        <taxon>Dothideomycetes</taxon>
        <taxon>Pleosporomycetidae</taxon>
        <taxon>Pleosporales</taxon>
        <taxon>Pleosporales incertae sedis</taxon>
        <taxon>Massariosphaeria</taxon>
    </lineage>
</organism>
<protein>
    <submittedName>
        <fullName evidence="4">Hsp70 family protein</fullName>
    </submittedName>
</protein>
<dbReference type="PANTHER" id="PTHR14187">
    <property type="entry name" value="ALPHA KINASE/ELONGATION FACTOR 2 KINASE"/>
    <property type="match status" value="1"/>
</dbReference>
<keyword evidence="1" id="KW-0547">Nucleotide-binding</keyword>
<gene>
    <name evidence="4" type="ORF">BDV95DRAFT_193252</name>
</gene>
<feature type="compositionally biased region" description="Acidic residues" evidence="3">
    <location>
        <begin position="51"/>
        <end position="66"/>
    </location>
</feature>
<evidence type="ECO:0000313" key="5">
    <source>
        <dbReference type="Proteomes" id="UP000481861"/>
    </source>
</evidence>
<name>A0A7C8I059_9PLEO</name>